<dbReference type="EMBL" id="JBAFVH010000003">
    <property type="protein sequence ID" value="MFG1371871.1"/>
    <property type="molecule type" value="Genomic_DNA"/>
</dbReference>
<dbReference type="Proteomes" id="UP001604002">
    <property type="component" value="Unassembled WGS sequence"/>
</dbReference>
<accession>A0ABW6ZT21</accession>
<comment type="caution">
    <text evidence="8">The sequence shown here is derived from an EMBL/GenBank/DDBJ whole genome shotgun (WGS) entry which is preliminary data.</text>
</comment>
<keyword evidence="3 6" id="KW-0547">Nucleotide-binding</keyword>
<evidence type="ECO:0000256" key="4">
    <source>
        <dbReference type="ARBA" id="ARBA00022840"/>
    </source>
</evidence>
<evidence type="ECO:0000256" key="5">
    <source>
        <dbReference type="ARBA" id="ARBA00048539"/>
    </source>
</evidence>
<keyword evidence="2 6" id="KW-0819">tRNA processing</keyword>
<feature type="domain" description="tRNA(Ile)-lysidine/2-thiocytidine synthase N-terminal" evidence="7">
    <location>
        <begin position="40"/>
        <end position="220"/>
    </location>
</feature>
<dbReference type="NCBIfam" id="TIGR02432">
    <property type="entry name" value="lysidine_TilS_N"/>
    <property type="match status" value="1"/>
</dbReference>
<dbReference type="SUPFAM" id="SSF52402">
    <property type="entry name" value="Adenine nucleotide alpha hydrolases-like"/>
    <property type="match status" value="1"/>
</dbReference>
<keyword evidence="4 6" id="KW-0067">ATP-binding</keyword>
<keyword evidence="1 6" id="KW-0436">Ligase</keyword>
<evidence type="ECO:0000313" key="8">
    <source>
        <dbReference type="EMBL" id="MFG1371871.1"/>
    </source>
</evidence>
<gene>
    <name evidence="6 8" type="primary">tilS</name>
    <name evidence="8" type="ORF">V5F32_06830</name>
</gene>
<dbReference type="InterPro" id="IPR012795">
    <property type="entry name" value="tRNA_Ile_lys_synt_N"/>
</dbReference>
<evidence type="ECO:0000256" key="6">
    <source>
        <dbReference type="HAMAP-Rule" id="MF_01161"/>
    </source>
</evidence>
<dbReference type="InterPro" id="IPR014729">
    <property type="entry name" value="Rossmann-like_a/b/a_fold"/>
</dbReference>
<evidence type="ECO:0000256" key="2">
    <source>
        <dbReference type="ARBA" id="ARBA00022694"/>
    </source>
</evidence>
<dbReference type="CDD" id="cd01992">
    <property type="entry name" value="TilS_N"/>
    <property type="match status" value="1"/>
</dbReference>
<dbReference type="PANTHER" id="PTHR43033:SF1">
    <property type="entry name" value="TRNA(ILE)-LYSIDINE SYNTHASE-RELATED"/>
    <property type="match status" value="1"/>
</dbReference>
<organism evidence="8 9">
    <name type="scientific">Xanthobacter oligotrophicus</name>
    <dbReference type="NCBI Taxonomy" id="2607286"/>
    <lineage>
        <taxon>Bacteria</taxon>
        <taxon>Pseudomonadati</taxon>
        <taxon>Pseudomonadota</taxon>
        <taxon>Alphaproteobacteria</taxon>
        <taxon>Hyphomicrobiales</taxon>
        <taxon>Xanthobacteraceae</taxon>
        <taxon>Xanthobacter</taxon>
    </lineage>
</organism>
<dbReference type="EC" id="6.3.4.19" evidence="6"/>
<comment type="function">
    <text evidence="6">Ligates lysine onto the cytidine present at position 34 of the AUA codon-specific tRNA(Ile) that contains the anticodon CAU, in an ATP-dependent manner. Cytidine is converted to lysidine, thus changing the amino acid specificity of the tRNA from methionine to isoleucine.</text>
</comment>
<keyword evidence="6" id="KW-0963">Cytoplasm</keyword>
<dbReference type="InterPro" id="IPR012094">
    <property type="entry name" value="tRNA_Ile_lys_synt"/>
</dbReference>
<dbReference type="PANTHER" id="PTHR43033">
    <property type="entry name" value="TRNA(ILE)-LYSIDINE SYNTHASE-RELATED"/>
    <property type="match status" value="1"/>
</dbReference>
<keyword evidence="9" id="KW-1185">Reference proteome</keyword>
<evidence type="ECO:0000259" key="7">
    <source>
        <dbReference type="Pfam" id="PF01171"/>
    </source>
</evidence>
<dbReference type="HAMAP" id="MF_01161">
    <property type="entry name" value="tRNA_Ile_lys_synt"/>
    <property type="match status" value="1"/>
</dbReference>
<dbReference type="GO" id="GO:0032267">
    <property type="term" value="F:tRNA(Ile)-lysidine synthase activity"/>
    <property type="evidence" value="ECO:0007669"/>
    <property type="project" value="UniProtKB-EC"/>
</dbReference>
<evidence type="ECO:0000256" key="3">
    <source>
        <dbReference type="ARBA" id="ARBA00022741"/>
    </source>
</evidence>
<reference evidence="8 9" key="1">
    <citation type="submission" date="2024-02" db="EMBL/GenBank/DDBJ databases">
        <title>Expansion and revision of Xanthobacter and proposal of Roseixanthobacter gen. nov.</title>
        <authorList>
            <person name="Soltysiak M.P.M."/>
            <person name="Jalihal A."/>
            <person name="Ory A."/>
            <person name="Chrisophersen C."/>
            <person name="Lee A.D."/>
            <person name="Boulton J."/>
            <person name="Springer M."/>
        </authorList>
    </citation>
    <scope>NUCLEOTIDE SEQUENCE [LARGE SCALE GENOMIC DNA]</scope>
    <source>
        <strain evidence="8 9">23A</strain>
    </source>
</reference>
<proteinExistence type="inferred from homology"/>
<sequence length="376" mass="39302">MTTGGSTAMDTGAIDLPENAPIEDGTLDALFAPFTPHPRILIAVSGGPDSTALLHLAARWRAGRASGADLIAATVDHGLRAESAREAEAVGAFAIRLGVPHRILVWQGAKPAHGIQAAAREARYCLLADAGRQAGATAIALAHTRDDQAETVLFRLARGSGLSGLSGMRGDAARHGLALLRPFLDVPKARLVATLEAAGLAFVRDPSNGDLRFARPRLRAMAPALAGEGLDARRLAVLARRIARADQALEAATDVAEVAVRRLDAEERPDTFSLDAPAFASLPDEIALRLLGRAIHRVGTEGPVELAKLEALFEALKAAAPVRSAPFRRTLAGALVSLRGEVLHVSAAPPRRETDLLAPNSAVDGPVVLGKKGPRS</sequence>
<comment type="catalytic activity">
    <reaction evidence="5 6">
        <text>cytidine(34) in tRNA(Ile2) + L-lysine + ATP = lysidine(34) in tRNA(Ile2) + AMP + diphosphate + H(+)</text>
        <dbReference type="Rhea" id="RHEA:43744"/>
        <dbReference type="Rhea" id="RHEA-COMP:10625"/>
        <dbReference type="Rhea" id="RHEA-COMP:10670"/>
        <dbReference type="ChEBI" id="CHEBI:15378"/>
        <dbReference type="ChEBI" id="CHEBI:30616"/>
        <dbReference type="ChEBI" id="CHEBI:32551"/>
        <dbReference type="ChEBI" id="CHEBI:33019"/>
        <dbReference type="ChEBI" id="CHEBI:82748"/>
        <dbReference type="ChEBI" id="CHEBI:83665"/>
        <dbReference type="ChEBI" id="CHEBI:456215"/>
        <dbReference type="EC" id="6.3.4.19"/>
    </reaction>
</comment>
<dbReference type="Gene3D" id="3.40.50.620">
    <property type="entry name" value="HUPs"/>
    <property type="match status" value="1"/>
</dbReference>
<comment type="subcellular location">
    <subcellularLocation>
        <location evidence="6">Cytoplasm</location>
    </subcellularLocation>
</comment>
<dbReference type="RefSeq" id="WP_393991808.1">
    <property type="nucleotide sequence ID" value="NZ_JBAFVH010000003.1"/>
</dbReference>
<dbReference type="InterPro" id="IPR011063">
    <property type="entry name" value="TilS/TtcA_N"/>
</dbReference>
<protein>
    <recommendedName>
        <fullName evidence="6">tRNA(Ile)-lysidine synthase</fullName>
        <ecNumber evidence="6">6.3.4.19</ecNumber>
    </recommendedName>
    <alternativeName>
        <fullName evidence="6">tRNA(Ile)-2-lysyl-cytidine synthase</fullName>
    </alternativeName>
    <alternativeName>
        <fullName evidence="6">tRNA(Ile)-lysidine synthetase</fullName>
    </alternativeName>
</protein>
<evidence type="ECO:0000313" key="9">
    <source>
        <dbReference type="Proteomes" id="UP001604002"/>
    </source>
</evidence>
<comment type="similarity">
    <text evidence="6">Belongs to the tRNA(Ile)-lysidine synthase family.</text>
</comment>
<name>A0ABW6ZT21_9HYPH</name>
<comment type="domain">
    <text evidence="6">The N-terminal region contains the highly conserved SGGXDS motif, predicted to be a P-loop motif involved in ATP binding.</text>
</comment>
<dbReference type="Pfam" id="PF01171">
    <property type="entry name" value="ATP_bind_3"/>
    <property type="match status" value="1"/>
</dbReference>
<feature type="binding site" evidence="6">
    <location>
        <begin position="45"/>
        <end position="50"/>
    </location>
    <ligand>
        <name>ATP</name>
        <dbReference type="ChEBI" id="CHEBI:30616"/>
    </ligand>
</feature>
<evidence type="ECO:0000256" key="1">
    <source>
        <dbReference type="ARBA" id="ARBA00022598"/>
    </source>
</evidence>